<protein>
    <submittedName>
        <fullName evidence="2">Uncharacterized protein</fullName>
    </submittedName>
</protein>
<dbReference type="STRING" id="559515.M4BAI8"/>
<reference evidence="3" key="1">
    <citation type="journal article" date="2010" name="Science">
        <title>Signatures of adaptation to obligate biotrophy in the Hyaloperonospora arabidopsidis genome.</title>
        <authorList>
            <person name="Baxter L."/>
            <person name="Tripathy S."/>
            <person name="Ishaque N."/>
            <person name="Boot N."/>
            <person name="Cabral A."/>
            <person name="Kemen E."/>
            <person name="Thines M."/>
            <person name="Ah-Fong A."/>
            <person name="Anderson R."/>
            <person name="Badejoko W."/>
            <person name="Bittner-Eddy P."/>
            <person name="Boore J.L."/>
            <person name="Chibucos M.C."/>
            <person name="Coates M."/>
            <person name="Dehal P."/>
            <person name="Delehaunty K."/>
            <person name="Dong S."/>
            <person name="Downton P."/>
            <person name="Dumas B."/>
            <person name="Fabro G."/>
            <person name="Fronick C."/>
            <person name="Fuerstenberg S.I."/>
            <person name="Fulton L."/>
            <person name="Gaulin E."/>
            <person name="Govers F."/>
            <person name="Hughes L."/>
            <person name="Humphray S."/>
            <person name="Jiang R.H."/>
            <person name="Judelson H."/>
            <person name="Kamoun S."/>
            <person name="Kyung K."/>
            <person name="Meijer H."/>
            <person name="Minx P."/>
            <person name="Morris P."/>
            <person name="Nelson J."/>
            <person name="Phuntumart V."/>
            <person name="Qutob D."/>
            <person name="Rehmany A."/>
            <person name="Rougon-Cardoso A."/>
            <person name="Ryden P."/>
            <person name="Torto-Alalibo T."/>
            <person name="Studholme D."/>
            <person name="Wang Y."/>
            <person name="Win J."/>
            <person name="Wood J."/>
            <person name="Clifton S.W."/>
            <person name="Rogers J."/>
            <person name="Van den Ackerveken G."/>
            <person name="Jones J.D."/>
            <person name="McDowell J.M."/>
            <person name="Beynon J."/>
            <person name="Tyler B.M."/>
        </authorList>
    </citation>
    <scope>NUCLEOTIDE SEQUENCE [LARGE SCALE GENOMIC DNA]</scope>
    <source>
        <strain evidence="3">Emoy2</strain>
    </source>
</reference>
<dbReference type="EMBL" id="JH598070">
    <property type="status" value="NOT_ANNOTATED_CDS"/>
    <property type="molecule type" value="Genomic_DNA"/>
</dbReference>
<dbReference type="EnsemblProtists" id="HpaT803298">
    <property type="protein sequence ID" value="HpaP803298"/>
    <property type="gene ID" value="HpaG803298"/>
</dbReference>
<dbReference type="VEuPathDB" id="FungiDB:HpaG803298"/>
<evidence type="ECO:0000313" key="2">
    <source>
        <dbReference type="EnsemblProtists" id="HpaP803298"/>
    </source>
</evidence>
<feature type="region of interest" description="Disordered" evidence="1">
    <location>
        <begin position="1"/>
        <end position="58"/>
    </location>
</feature>
<sequence>MTMCPNRRPYKIQRSRPHWRRDSNETKETEWVSDFKKNSADIPPLGGTESEQSRCGDAKRPHLQANIVQEDKSAEICADVSESTPQSPLRTSQSAKAILSTEGSFVHCPTKCHGGDLLEGGCSCPTCVRRWARKLMNKIQQLEDEVLTLRQTKHGAAEYAQSSGLSIPRLHEYSNSATSQPARPLLSAAKDENVPHGNFSVAHTLQTGPENGFKSLIASSQPLECLVPGSMDGTTLYTMPEPDVRLPHLEGNEGGAHCIDGDRQLVSVRFASCWFRQKSLMDAYEHMNDQILLNERTVEESSNHVQVLVGYNPETAMDFRRQVAELRASIHTEKIKRDVTVAALIAHVWKPRRDELREFLRTQFRDSTRDEQAYHIRLAQITSQVSVKSKIISELKRRMDALGEPGEGGRSRYAEMGELSSKMAAEYAAKMTLESERESLYVGLVKSRTRIRSLVRSALL</sequence>
<organism evidence="2 3">
    <name type="scientific">Hyaloperonospora arabidopsidis (strain Emoy2)</name>
    <name type="common">Downy mildew agent</name>
    <name type="synonym">Peronospora arabidopsidis</name>
    <dbReference type="NCBI Taxonomy" id="559515"/>
    <lineage>
        <taxon>Eukaryota</taxon>
        <taxon>Sar</taxon>
        <taxon>Stramenopiles</taxon>
        <taxon>Oomycota</taxon>
        <taxon>Peronosporomycetes</taxon>
        <taxon>Peronosporales</taxon>
        <taxon>Peronosporaceae</taxon>
        <taxon>Hyaloperonospora</taxon>
    </lineage>
</organism>
<evidence type="ECO:0000256" key="1">
    <source>
        <dbReference type="SAM" id="MobiDB-lite"/>
    </source>
</evidence>
<dbReference type="Proteomes" id="UP000011713">
    <property type="component" value="Unassembled WGS sequence"/>
</dbReference>
<name>M4BAI8_HYAAE</name>
<dbReference type="HOGENOM" id="CLU_595103_0_0_1"/>
<feature type="compositionally biased region" description="Basic and acidic residues" evidence="1">
    <location>
        <begin position="20"/>
        <end position="39"/>
    </location>
</feature>
<reference evidence="2" key="2">
    <citation type="submission" date="2015-06" db="UniProtKB">
        <authorList>
            <consortium name="EnsemblProtists"/>
        </authorList>
    </citation>
    <scope>IDENTIFICATION</scope>
    <source>
        <strain evidence="2">Emoy2</strain>
    </source>
</reference>
<feature type="compositionally biased region" description="Basic residues" evidence="1">
    <location>
        <begin position="8"/>
        <end position="19"/>
    </location>
</feature>
<evidence type="ECO:0000313" key="3">
    <source>
        <dbReference type="Proteomes" id="UP000011713"/>
    </source>
</evidence>
<dbReference type="eggNOG" id="ENOG502R9HX">
    <property type="taxonomic scope" value="Eukaryota"/>
</dbReference>
<dbReference type="InParanoid" id="M4BAI8"/>
<accession>M4BAI8</accession>
<dbReference type="AlphaFoldDB" id="M4BAI8"/>
<proteinExistence type="predicted"/>
<keyword evidence="3" id="KW-1185">Reference proteome</keyword>